<dbReference type="SUPFAM" id="SSF53807">
    <property type="entry name" value="Helical backbone' metal receptor"/>
    <property type="match status" value="1"/>
</dbReference>
<dbReference type="Pfam" id="PF01297">
    <property type="entry name" value="ZnuA"/>
    <property type="match status" value="1"/>
</dbReference>
<evidence type="ECO:0000313" key="3">
    <source>
        <dbReference type="Proteomes" id="UP000260655"/>
    </source>
</evidence>
<sequence length="330" mass="36984">MKKYIAILLVAAMATLGISACRKENSNKETKVQKDSDIKVVTTIFPEYDWVRQIAGEEADQMDITMLLDNGVDLHSYQPTAEDIMKVSDCDLFVYVGGESDAWVDDALKQAKNKDMQVVNLLDVLGNNAKEEEVIEGMEPEEEKEGGEEEEPEYDEHVWLSVKNAEVLSKAIADALEKADPDHKDIYQENASAYSEKLKDLDAKYQEVVDGASQKTLLFGDRFPFRYLVDDYGLSYYAAFVGCSAESEASFDTISFLANKVDELGLKDIMAIENSNQKIAKTIIENTKEKNQKILTLDTMQSTTSDDVKNGTTYLSVMEKNLEVLKEALQ</sequence>
<keyword evidence="1" id="KW-0732">Signal</keyword>
<dbReference type="GO" id="GO:0030001">
    <property type="term" value="P:metal ion transport"/>
    <property type="evidence" value="ECO:0007669"/>
    <property type="project" value="InterPro"/>
</dbReference>
<evidence type="ECO:0000256" key="1">
    <source>
        <dbReference type="SAM" id="SignalP"/>
    </source>
</evidence>
<dbReference type="AlphaFoldDB" id="A0A3E4GRS9"/>
<gene>
    <name evidence="2" type="ORF">DXD67_06035</name>
</gene>
<dbReference type="Proteomes" id="UP000260655">
    <property type="component" value="Unassembled WGS sequence"/>
</dbReference>
<protein>
    <submittedName>
        <fullName evidence="2">Zinc ABC transporter substrate-binding protein</fullName>
    </submittedName>
</protein>
<organism evidence="2 3">
    <name type="scientific">Coprococcus comes</name>
    <dbReference type="NCBI Taxonomy" id="410072"/>
    <lineage>
        <taxon>Bacteria</taxon>
        <taxon>Bacillati</taxon>
        <taxon>Bacillota</taxon>
        <taxon>Clostridia</taxon>
        <taxon>Lachnospirales</taxon>
        <taxon>Lachnospiraceae</taxon>
        <taxon>Coprococcus</taxon>
    </lineage>
</organism>
<dbReference type="EMBL" id="QSOV01000004">
    <property type="protein sequence ID" value="RGJ24629.1"/>
    <property type="molecule type" value="Genomic_DNA"/>
</dbReference>
<dbReference type="InterPro" id="IPR006127">
    <property type="entry name" value="ZnuA-like"/>
</dbReference>
<comment type="caution">
    <text evidence="2">The sequence shown here is derived from an EMBL/GenBank/DDBJ whole genome shotgun (WGS) entry which is preliminary data.</text>
</comment>
<dbReference type="PROSITE" id="PS51257">
    <property type="entry name" value="PROKAR_LIPOPROTEIN"/>
    <property type="match status" value="1"/>
</dbReference>
<dbReference type="RefSeq" id="WP_117556988.1">
    <property type="nucleotide sequence ID" value="NZ_JAAIOQ010000001.1"/>
</dbReference>
<dbReference type="InterPro" id="IPR050492">
    <property type="entry name" value="Bact_metal-bind_prot9"/>
</dbReference>
<accession>A0A3E4GRS9</accession>
<dbReference type="GO" id="GO:0046872">
    <property type="term" value="F:metal ion binding"/>
    <property type="evidence" value="ECO:0007669"/>
    <property type="project" value="InterPro"/>
</dbReference>
<name>A0A3E4GRS9_9FIRM</name>
<reference evidence="2 3" key="1">
    <citation type="submission" date="2018-08" db="EMBL/GenBank/DDBJ databases">
        <title>A genome reference for cultivated species of the human gut microbiota.</title>
        <authorList>
            <person name="Zou Y."/>
            <person name="Xue W."/>
            <person name="Luo G."/>
        </authorList>
    </citation>
    <scope>NUCLEOTIDE SEQUENCE [LARGE SCALE GENOMIC DNA]</scope>
    <source>
        <strain evidence="2 3">TM07-19</strain>
    </source>
</reference>
<dbReference type="PANTHER" id="PTHR42953:SF8">
    <property type="entry name" value="ZINT DOMAIN-CONTAINING PROTEIN"/>
    <property type="match status" value="1"/>
</dbReference>
<dbReference type="PANTHER" id="PTHR42953">
    <property type="entry name" value="HIGH-AFFINITY ZINC UPTAKE SYSTEM PROTEIN ZNUA-RELATED"/>
    <property type="match status" value="1"/>
</dbReference>
<proteinExistence type="predicted"/>
<dbReference type="Gene3D" id="3.40.50.1980">
    <property type="entry name" value="Nitrogenase molybdenum iron protein domain"/>
    <property type="match status" value="2"/>
</dbReference>
<feature type="signal peptide" evidence="1">
    <location>
        <begin position="1"/>
        <end position="20"/>
    </location>
</feature>
<feature type="chain" id="PRO_5038786130" evidence="1">
    <location>
        <begin position="21"/>
        <end position="330"/>
    </location>
</feature>
<evidence type="ECO:0000313" key="2">
    <source>
        <dbReference type="EMBL" id="RGJ24629.1"/>
    </source>
</evidence>